<sequence length="133" mass="13937">MDVMGIATALSAGLVGAALGAAVTWRVIGSRAAARHARLVAAAREQVAASTQNARAVNARLQAELEKEKLSARERQAAFAAEQRSSVTRLEGQLRFAYAEIDRLNAAARGTGAMPADGVTDGSGFALTRPFER</sequence>
<evidence type="ECO:0000313" key="2">
    <source>
        <dbReference type="Proteomes" id="UP001303946"/>
    </source>
</evidence>
<evidence type="ECO:0008006" key="3">
    <source>
        <dbReference type="Google" id="ProtNLM"/>
    </source>
</evidence>
<name>A0ABZ0CVF9_9BURK</name>
<gene>
    <name evidence="1" type="ORF">RXV79_02705</name>
</gene>
<accession>A0ABZ0CVF9</accession>
<proteinExistence type="predicted"/>
<dbReference type="EMBL" id="CP136336">
    <property type="protein sequence ID" value="WOB08974.1"/>
    <property type="molecule type" value="Genomic_DNA"/>
</dbReference>
<protein>
    <recommendedName>
        <fullName evidence="3">DNA recombination protein RmuC</fullName>
    </recommendedName>
</protein>
<organism evidence="1 2">
    <name type="scientific">Piscinibacter gummiphilus</name>
    <dbReference type="NCBI Taxonomy" id="946333"/>
    <lineage>
        <taxon>Bacteria</taxon>
        <taxon>Pseudomonadati</taxon>
        <taxon>Pseudomonadota</taxon>
        <taxon>Betaproteobacteria</taxon>
        <taxon>Burkholderiales</taxon>
        <taxon>Sphaerotilaceae</taxon>
        <taxon>Piscinibacter</taxon>
    </lineage>
</organism>
<keyword evidence="2" id="KW-1185">Reference proteome</keyword>
<dbReference type="Proteomes" id="UP001303946">
    <property type="component" value="Chromosome"/>
</dbReference>
<reference evidence="1 2" key="1">
    <citation type="submission" date="2023-10" db="EMBL/GenBank/DDBJ databases">
        <title>Bacteria for the degradation of biodegradable plastic PBAT(Polybutylene adipate terephthalate).</title>
        <authorList>
            <person name="Weon H.-Y."/>
            <person name="Yeon J."/>
        </authorList>
    </citation>
    <scope>NUCLEOTIDE SEQUENCE [LARGE SCALE GENOMIC DNA]</scope>
    <source>
        <strain evidence="1 2">SBD 7-3</strain>
    </source>
</reference>
<evidence type="ECO:0000313" key="1">
    <source>
        <dbReference type="EMBL" id="WOB08974.1"/>
    </source>
</evidence>
<dbReference type="RefSeq" id="WP_316701906.1">
    <property type="nucleotide sequence ID" value="NZ_CP136336.1"/>
</dbReference>